<accession>A0ABX1SI46</accession>
<dbReference type="InterPro" id="IPR051783">
    <property type="entry name" value="NAD(P)-dependent_oxidoreduct"/>
</dbReference>
<dbReference type="Pfam" id="PF13460">
    <property type="entry name" value="NAD_binding_10"/>
    <property type="match status" value="1"/>
</dbReference>
<evidence type="ECO:0000313" key="3">
    <source>
        <dbReference type="Proteomes" id="UP000820669"/>
    </source>
</evidence>
<dbReference type="SUPFAM" id="SSF51735">
    <property type="entry name" value="NAD(P)-binding Rossmann-fold domains"/>
    <property type="match status" value="1"/>
</dbReference>
<organism evidence="2 3">
    <name type="scientific">Pseudonocardia acidicola</name>
    <dbReference type="NCBI Taxonomy" id="2724939"/>
    <lineage>
        <taxon>Bacteria</taxon>
        <taxon>Bacillati</taxon>
        <taxon>Actinomycetota</taxon>
        <taxon>Actinomycetes</taxon>
        <taxon>Pseudonocardiales</taxon>
        <taxon>Pseudonocardiaceae</taxon>
        <taxon>Pseudonocardia</taxon>
    </lineage>
</organism>
<gene>
    <name evidence="2" type="ORF">HF526_28590</name>
</gene>
<sequence>MRCLVIGATGSIGARLVPRLLADGYAVRCLIRDTAKLTRLDWATRVEALPGDATDPRTTRQACRDVDVVFSLVHSMTGPDFAARDRIAAAVLGGAARAAGADPPRGTGAGRRAAATCGDEAARTACPELRAELLDATRSRYVQRVTFRPDGLAGRLCWYAQLPAHDFLFAVMARTVAGVASGRARAIRAG</sequence>
<dbReference type="Gene3D" id="3.40.50.720">
    <property type="entry name" value="NAD(P)-binding Rossmann-like Domain"/>
    <property type="match status" value="1"/>
</dbReference>
<dbReference type="PANTHER" id="PTHR48079">
    <property type="entry name" value="PROTEIN YEEZ"/>
    <property type="match status" value="1"/>
</dbReference>
<evidence type="ECO:0000259" key="1">
    <source>
        <dbReference type="Pfam" id="PF13460"/>
    </source>
</evidence>
<dbReference type="Proteomes" id="UP000820669">
    <property type="component" value="Unassembled WGS sequence"/>
</dbReference>
<reference evidence="2 3" key="1">
    <citation type="submission" date="2020-04" db="EMBL/GenBank/DDBJ databases">
        <authorList>
            <person name="Klaysubun C."/>
            <person name="Duangmal K."/>
            <person name="Lipun K."/>
        </authorList>
    </citation>
    <scope>NUCLEOTIDE SEQUENCE [LARGE SCALE GENOMIC DNA]</scope>
    <source>
        <strain evidence="2 3">K10HN5</strain>
    </source>
</reference>
<dbReference type="InterPro" id="IPR016040">
    <property type="entry name" value="NAD(P)-bd_dom"/>
</dbReference>
<protein>
    <submittedName>
        <fullName evidence="2">SDR family oxidoreductase</fullName>
    </submittedName>
</protein>
<proteinExistence type="predicted"/>
<evidence type="ECO:0000313" key="2">
    <source>
        <dbReference type="EMBL" id="NMI01226.1"/>
    </source>
</evidence>
<dbReference type="EMBL" id="JAAXLA010000078">
    <property type="protein sequence ID" value="NMI01226.1"/>
    <property type="molecule type" value="Genomic_DNA"/>
</dbReference>
<dbReference type="InterPro" id="IPR036291">
    <property type="entry name" value="NAD(P)-bd_dom_sf"/>
</dbReference>
<keyword evidence="3" id="KW-1185">Reference proteome</keyword>
<feature type="domain" description="NAD(P)-binding" evidence="1">
    <location>
        <begin position="7"/>
        <end position="92"/>
    </location>
</feature>
<name>A0ABX1SI46_9PSEU</name>
<dbReference type="PANTHER" id="PTHR48079:SF6">
    <property type="entry name" value="NAD(P)-BINDING DOMAIN-CONTAINING PROTEIN-RELATED"/>
    <property type="match status" value="1"/>
</dbReference>
<comment type="caution">
    <text evidence="2">The sequence shown here is derived from an EMBL/GenBank/DDBJ whole genome shotgun (WGS) entry which is preliminary data.</text>
</comment>
<dbReference type="RefSeq" id="WP_169384688.1">
    <property type="nucleotide sequence ID" value="NZ_JAAXLA010000078.1"/>
</dbReference>